<evidence type="ECO:0000256" key="1">
    <source>
        <dbReference type="PIRSR" id="PIRSR016184-1"/>
    </source>
</evidence>
<dbReference type="InterPro" id="IPR003719">
    <property type="entry name" value="Phenazine_PhzF-like"/>
</dbReference>
<feature type="active site" evidence="1">
    <location>
        <position position="55"/>
    </location>
</feature>
<dbReference type="SUPFAM" id="SSF54506">
    <property type="entry name" value="Diaminopimelate epimerase-like"/>
    <property type="match status" value="1"/>
</dbReference>
<accession>A0A5N6KU48</accession>
<dbReference type="EMBL" id="VIBQ01000013">
    <property type="protein sequence ID" value="KAB8345857.1"/>
    <property type="molecule type" value="Genomic_DNA"/>
</dbReference>
<dbReference type="PANTHER" id="PTHR13774:SF32">
    <property type="entry name" value="ANTISENSE-ENHANCING SEQUENCE 1"/>
    <property type="match status" value="1"/>
</dbReference>
<dbReference type="PANTHER" id="PTHR13774">
    <property type="entry name" value="PHENAZINE BIOSYNTHESIS PROTEIN"/>
    <property type="match status" value="1"/>
</dbReference>
<dbReference type="Pfam" id="PF02567">
    <property type="entry name" value="PhzC-PhzF"/>
    <property type="match status" value="1"/>
</dbReference>
<protein>
    <recommendedName>
        <fullName evidence="4">Diaminopimelate epimerase-like protein</fullName>
    </recommendedName>
</protein>
<dbReference type="NCBIfam" id="TIGR00654">
    <property type="entry name" value="PhzF_family"/>
    <property type="match status" value="1"/>
</dbReference>
<reference evidence="2 3" key="1">
    <citation type="submission" date="2019-06" db="EMBL/GenBank/DDBJ databases">
        <title>A chromosomal-level reference genome of Carpinus fangiana (Coryloideae, Betulaceae).</title>
        <authorList>
            <person name="Yang X."/>
            <person name="Wang Z."/>
            <person name="Zhang L."/>
            <person name="Hao G."/>
            <person name="Liu J."/>
            <person name="Yang Y."/>
        </authorList>
    </citation>
    <scope>NUCLEOTIDE SEQUENCE [LARGE SCALE GENOMIC DNA]</scope>
    <source>
        <strain evidence="2">Cfa_2016G</strain>
        <tissue evidence="2">Leaf</tissue>
    </source>
</reference>
<evidence type="ECO:0008006" key="4">
    <source>
        <dbReference type="Google" id="ProtNLM"/>
    </source>
</evidence>
<proteinExistence type="predicted"/>
<dbReference type="PIRSF" id="PIRSF016184">
    <property type="entry name" value="PhzC_PhzF"/>
    <property type="match status" value="1"/>
</dbReference>
<dbReference type="AlphaFoldDB" id="A0A5N6KU48"/>
<gene>
    <name evidence="2" type="ORF">FH972_022912</name>
</gene>
<keyword evidence="3" id="KW-1185">Reference proteome</keyword>
<name>A0A5N6KU48_9ROSI</name>
<dbReference type="Gene3D" id="3.10.310.10">
    <property type="entry name" value="Diaminopimelate Epimerase, Chain A, domain 1"/>
    <property type="match status" value="2"/>
</dbReference>
<comment type="caution">
    <text evidence="2">The sequence shown here is derived from an EMBL/GenBank/DDBJ whole genome shotgun (WGS) entry which is preliminary data.</text>
</comment>
<dbReference type="Proteomes" id="UP000327013">
    <property type="component" value="Unassembled WGS sequence"/>
</dbReference>
<sequence length="319" mass="34783">MANHAGGLTYYTVDVFTSTPLAGNQLAIVLVPEKHALRHDKQRMQAITREFNYSETVFLHEPGKVEGEHGEWDINIFMIAQELPFAGHPTIGTAWLCAQLYPQLTKATLNALAGPIHIGYERSADGKVKPTASIPHDVHQHSKTLAAEDVFTMQPALRGKLVRPGQPIVSIVKGMTFALIEVNSLARLSEVRVSGANGIEIPRDAEWSPTFCGLYFYMIESEAQGRVKVHTRMIELEAAFEDPATGSAASTLAAYLSLWGGRADTCTAGVVEYEIRQGADMGRPSDIVVRTVKDGSEKLKRVELSGTATKVMEGVFYGA</sequence>
<evidence type="ECO:0000313" key="2">
    <source>
        <dbReference type="EMBL" id="KAB8345857.1"/>
    </source>
</evidence>
<dbReference type="GO" id="GO:0005737">
    <property type="term" value="C:cytoplasm"/>
    <property type="evidence" value="ECO:0007669"/>
    <property type="project" value="TreeGrafter"/>
</dbReference>
<dbReference type="GO" id="GO:0016853">
    <property type="term" value="F:isomerase activity"/>
    <property type="evidence" value="ECO:0007669"/>
    <property type="project" value="TreeGrafter"/>
</dbReference>
<organism evidence="2 3">
    <name type="scientific">Carpinus fangiana</name>
    <dbReference type="NCBI Taxonomy" id="176857"/>
    <lineage>
        <taxon>Eukaryota</taxon>
        <taxon>Viridiplantae</taxon>
        <taxon>Streptophyta</taxon>
        <taxon>Embryophyta</taxon>
        <taxon>Tracheophyta</taxon>
        <taxon>Spermatophyta</taxon>
        <taxon>Magnoliopsida</taxon>
        <taxon>eudicotyledons</taxon>
        <taxon>Gunneridae</taxon>
        <taxon>Pentapetalae</taxon>
        <taxon>rosids</taxon>
        <taxon>fabids</taxon>
        <taxon>Fagales</taxon>
        <taxon>Betulaceae</taxon>
        <taxon>Carpinus</taxon>
    </lineage>
</organism>
<dbReference type="OrthoDB" id="75169at2759"/>
<evidence type="ECO:0000313" key="3">
    <source>
        <dbReference type="Proteomes" id="UP000327013"/>
    </source>
</evidence>